<dbReference type="AlphaFoldDB" id="A0A1I5BJM9"/>
<feature type="domain" description="2TM" evidence="2">
    <location>
        <begin position="13"/>
        <end position="101"/>
    </location>
</feature>
<proteinExistence type="predicted"/>
<organism evidence="3 4">
    <name type="scientific">Bizionia echini</name>
    <dbReference type="NCBI Taxonomy" id="649333"/>
    <lineage>
        <taxon>Bacteria</taxon>
        <taxon>Pseudomonadati</taxon>
        <taxon>Bacteroidota</taxon>
        <taxon>Flavobacteriia</taxon>
        <taxon>Flavobacteriales</taxon>
        <taxon>Flavobacteriaceae</taxon>
        <taxon>Bizionia</taxon>
    </lineage>
</organism>
<keyword evidence="1" id="KW-0472">Membrane</keyword>
<feature type="transmembrane region" description="Helical" evidence="1">
    <location>
        <begin position="21"/>
        <end position="44"/>
    </location>
</feature>
<accession>A0A1I5BJM9</accession>
<feature type="transmembrane region" description="Helical" evidence="1">
    <location>
        <begin position="64"/>
        <end position="88"/>
    </location>
</feature>
<reference evidence="4" key="1">
    <citation type="submission" date="2016-10" db="EMBL/GenBank/DDBJ databases">
        <authorList>
            <person name="Varghese N."/>
            <person name="Submissions S."/>
        </authorList>
    </citation>
    <scope>NUCLEOTIDE SEQUENCE [LARGE SCALE GENOMIC DNA]</scope>
    <source>
        <strain evidence="4">DSM 23925</strain>
    </source>
</reference>
<sequence>MKRDTLHNYLRLKAENKVKRLKGFYFHLLLYLMVNLVWFCVLLFSNHLSTYYEYGFWGMGYGHVSTAVIWGVILVVHYLLISGINLSFSKKWEERKIQEFLGKEKQYWE</sequence>
<dbReference type="Pfam" id="PF13239">
    <property type="entry name" value="2TM"/>
    <property type="match status" value="1"/>
</dbReference>
<keyword evidence="4" id="KW-1185">Reference proteome</keyword>
<evidence type="ECO:0000256" key="1">
    <source>
        <dbReference type="SAM" id="Phobius"/>
    </source>
</evidence>
<dbReference type="STRING" id="649333.SAMN04487989_103173"/>
<keyword evidence="1" id="KW-0812">Transmembrane</keyword>
<dbReference type="Proteomes" id="UP000198705">
    <property type="component" value="Unassembled WGS sequence"/>
</dbReference>
<evidence type="ECO:0000313" key="4">
    <source>
        <dbReference type="Proteomes" id="UP000198705"/>
    </source>
</evidence>
<protein>
    <submittedName>
        <fullName evidence="3">2TM domain-containing protein</fullName>
    </submittedName>
</protein>
<dbReference type="InterPro" id="IPR025698">
    <property type="entry name" value="2TM_dom"/>
</dbReference>
<name>A0A1I5BJM9_9FLAO</name>
<dbReference type="EMBL" id="FOVN01000003">
    <property type="protein sequence ID" value="SFN74856.1"/>
    <property type="molecule type" value="Genomic_DNA"/>
</dbReference>
<dbReference type="RefSeq" id="WP_092207948.1">
    <property type="nucleotide sequence ID" value="NZ_FOVN01000003.1"/>
</dbReference>
<evidence type="ECO:0000259" key="2">
    <source>
        <dbReference type="Pfam" id="PF13239"/>
    </source>
</evidence>
<gene>
    <name evidence="3" type="ORF">SAMN04487989_103173</name>
</gene>
<evidence type="ECO:0000313" key="3">
    <source>
        <dbReference type="EMBL" id="SFN74856.1"/>
    </source>
</evidence>
<dbReference type="OrthoDB" id="8965954at2"/>
<keyword evidence="1" id="KW-1133">Transmembrane helix</keyword>